<dbReference type="PROSITE" id="PS51375">
    <property type="entry name" value="PPR"/>
    <property type="match status" value="1"/>
</dbReference>
<evidence type="ECO:0000256" key="1">
    <source>
        <dbReference type="ARBA" id="ARBA00022737"/>
    </source>
</evidence>
<evidence type="ECO:0000256" key="2">
    <source>
        <dbReference type="PROSITE-ProRule" id="PRU00708"/>
    </source>
</evidence>
<dbReference type="NCBIfam" id="TIGR00756">
    <property type="entry name" value="PPR"/>
    <property type="match status" value="1"/>
</dbReference>
<reference evidence="3 5" key="1">
    <citation type="journal article" date="2014" name="Am. J. Bot.">
        <title>Genome assembly and annotation for red clover (Trifolium pratense; Fabaceae).</title>
        <authorList>
            <person name="Istvanek J."/>
            <person name="Jaros M."/>
            <person name="Krenek A."/>
            <person name="Repkova J."/>
        </authorList>
    </citation>
    <scope>NUCLEOTIDE SEQUENCE [LARGE SCALE GENOMIC DNA]</scope>
    <source>
        <strain evidence="5">cv. Tatra</strain>
        <tissue evidence="3">Young leaves</tissue>
    </source>
</reference>
<keyword evidence="1" id="KW-0677">Repeat</keyword>
<evidence type="ECO:0000313" key="5">
    <source>
        <dbReference type="Proteomes" id="UP000236291"/>
    </source>
</evidence>
<dbReference type="InterPro" id="IPR011990">
    <property type="entry name" value="TPR-like_helical_dom_sf"/>
</dbReference>
<organism evidence="3 5">
    <name type="scientific">Trifolium pratense</name>
    <name type="common">Red clover</name>
    <dbReference type="NCBI Taxonomy" id="57577"/>
    <lineage>
        <taxon>Eukaryota</taxon>
        <taxon>Viridiplantae</taxon>
        <taxon>Streptophyta</taxon>
        <taxon>Embryophyta</taxon>
        <taxon>Tracheophyta</taxon>
        <taxon>Spermatophyta</taxon>
        <taxon>Magnoliopsida</taxon>
        <taxon>eudicotyledons</taxon>
        <taxon>Gunneridae</taxon>
        <taxon>Pentapetalae</taxon>
        <taxon>rosids</taxon>
        <taxon>fabids</taxon>
        <taxon>Fabales</taxon>
        <taxon>Fabaceae</taxon>
        <taxon>Papilionoideae</taxon>
        <taxon>50 kb inversion clade</taxon>
        <taxon>NPAAA clade</taxon>
        <taxon>Hologalegina</taxon>
        <taxon>IRL clade</taxon>
        <taxon>Trifolieae</taxon>
        <taxon>Trifolium</taxon>
    </lineage>
</organism>
<dbReference type="EMBL" id="ASHM01068239">
    <property type="protein sequence ID" value="PNX54513.1"/>
    <property type="molecule type" value="Genomic_DNA"/>
</dbReference>
<dbReference type="PANTHER" id="PTHR47581:SF2">
    <property type="entry name" value="OS09G0431600 PROTEIN"/>
    <property type="match status" value="1"/>
</dbReference>
<evidence type="ECO:0000313" key="4">
    <source>
        <dbReference type="EMBL" id="PNX91783.1"/>
    </source>
</evidence>
<dbReference type="Proteomes" id="UP000236291">
    <property type="component" value="Unassembled WGS sequence"/>
</dbReference>
<proteinExistence type="predicted"/>
<dbReference type="EMBL" id="ASHM01067426">
    <property type="protein sequence ID" value="PNX91783.1"/>
    <property type="molecule type" value="Genomic_DNA"/>
</dbReference>
<dbReference type="STRING" id="57577.A0A2K3JKF4"/>
<gene>
    <name evidence="4" type="ORF">L195_g047917</name>
    <name evidence="3" type="ORF">L195_g048133</name>
</gene>
<dbReference type="InterPro" id="IPR044781">
    <property type="entry name" value="At5g10690-like"/>
</dbReference>
<dbReference type="Pfam" id="PF13041">
    <property type="entry name" value="PPR_2"/>
    <property type="match status" value="1"/>
</dbReference>
<dbReference type="AlphaFoldDB" id="A0A2K3JKF4"/>
<feature type="repeat" description="PPR" evidence="2">
    <location>
        <begin position="82"/>
        <end position="112"/>
    </location>
</feature>
<dbReference type="PANTHER" id="PTHR47581">
    <property type="entry name" value="OS09G0431600 PROTEIN"/>
    <property type="match status" value="1"/>
</dbReference>
<dbReference type="Gene3D" id="1.25.40.10">
    <property type="entry name" value="Tetratricopeptide repeat domain"/>
    <property type="match status" value="1"/>
</dbReference>
<comment type="caution">
    <text evidence="3">The sequence shown here is derived from an EMBL/GenBank/DDBJ whole genome shotgun (WGS) entry which is preliminary data.</text>
</comment>
<accession>A0A2K3JKF4</accession>
<protein>
    <submittedName>
        <fullName evidence="3">Pentatricopeptide repeat-containing protein at5g10690-like protein</fullName>
    </submittedName>
</protein>
<reference evidence="3 5" key="2">
    <citation type="journal article" date="2017" name="Front. Plant Sci.">
        <title>Gene Classification and Mining of Molecular Markers Useful in Red Clover (Trifolium pratense) Breeding.</title>
        <authorList>
            <person name="Istvanek J."/>
            <person name="Dluhosova J."/>
            <person name="Dluhos P."/>
            <person name="Patkova L."/>
            <person name="Nedelnik J."/>
            <person name="Repkova J."/>
        </authorList>
    </citation>
    <scope>NUCLEOTIDE SEQUENCE [LARGE SCALE GENOMIC DNA]</scope>
    <source>
        <strain evidence="5">cv. Tatra</strain>
        <tissue evidence="3">Young leaves</tissue>
    </source>
</reference>
<name>A0A2K3JKF4_TRIPR</name>
<sequence>MLLNQAFSSFHSKPLRSSYIPLSSSCSSSSSPIRRRSVKTTIPRKTNLKILTTRIVQLTRRKQLRQIFNEIEVAKKQFGKLNTIVMNAVIEACVRCGDIESAIRIFDEMKNPESCGVDTVTYATILKVF</sequence>
<evidence type="ECO:0000313" key="3">
    <source>
        <dbReference type="EMBL" id="PNX54513.1"/>
    </source>
</evidence>
<dbReference type="InterPro" id="IPR002885">
    <property type="entry name" value="PPR_rpt"/>
</dbReference>